<evidence type="ECO:0000313" key="2">
    <source>
        <dbReference type="Proteomes" id="UP001162992"/>
    </source>
</evidence>
<dbReference type="Proteomes" id="UP001162992">
    <property type="component" value="Chromosome 20"/>
</dbReference>
<keyword evidence="2" id="KW-1185">Reference proteome</keyword>
<dbReference type="EMBL" id="CM055111">
    <property type="protein sequence ID" value="KAJ7520246.1"/>
    <property type="molecule type" value="Genomic_DNA"/>
</dbReference>
<comment type="caution">
    <text evidence="1">The sequence shown here is derived from an EMBL/GenBank/DDBJ whole genome shotgun (WGS) entry which is preliminary data.</text>
</comment>
<evidence type="ECO:0000313" key="1">
    <source>
        <dbReference type="EMBL" id="KAJ7520246.1"/>
    </source>
</evidence>
<organism evidence="1 2">
    <name type="scientific">Diphasiastrum complanatum</name>
    <name type="common">Issler's clubmoss</name>
    <name type="synonym">Lycopodium complanatum</name>
    <dbReference type="NCBI Taxonomy" id="34168"/>
    <lineage>
        <taxon>Eukaryota</taxon>
        <taxon>Viridiplantae</taxon>
        <taxon>Streptophyta</taxon>
        <taxon>Embryophyta</taxon>
        <taxon>Tracheophyta</taxon>
        <taxon>Lycopodiopsida</taxon>
        <taxon>Lycopodiales</taxon>
        <taxon>Lycopodiaceae</taxon>
        <taxon>Lycopodioideae</taxon>
        <taxon>Diphasiastrum</taxon>
    </lineage>
</organism>
<reference evidence="2" key="1">
    <citation type="journal article" date="2024" name="Proc. Natl. Acad. Sci. U.S.A.">
        <title>Extraordinary preservation of gene collinearity over three hundred million years revealed in homosporous lycophytes.</title>
        <authorList>
            <person name="Li C."/>
            <person name="Wickell D."/>
            <person name="Kuo L.Y."/>
            <person name="Chen X."/>
            <person name="Nie B."/>
            <person name="Liao X."/>
            <person name="Peng D."/>
            <person name="Ji J."/>
            <person name="Jenkins J."/>
            <person name="Williams M."/>
            <person name="Shu S."/>
            <person name="Plott C."/>
            <person name="Barry K."/>
            <person name="Rajasekar S."/>
            <person name="Grimwood J."/>
            <person name="Han X."/>
            <person name="Sun S."/>
            <person name="Hou Z."/>
            <person name="He W."/>
            <person name="Dai G."/>
            <person name="Sun C."/>
            <person name="Schmutz J."/>
            <person name="Leebens-Mack J.H."/>
            <person name="Li F.W."/>
            <person name="Wang L."/>
        </authorList>
    </citation>
    <scope>NUCLEOTIDE SEQUENCE [LARGE SCALE GENOMIC DNA]</scope>
    <source>
        <strain evidence="2">cv. PW_Plant_1</strain>
    </source>
</reference>
<sequence length="620" mass="70474">MDQQTLSKQRGLAKSPDIILIAFKNLDYIPFTERWTLFDWISYDPLPKRAGSRLQCEEWSITELLSVLKEAQVAFLKCQKDSISIDGFRLREEIRLKLMDTIGTSNSLTSVTIDRVEGSDLLALCRNLGANTVLQELSISWPWYCREDGVQFVCEMLNKNSTLRRLSLRRSYVGATGAAFLATMLRENSTLKRLSLWGNPLGPEGVQFLLKPLVTNNASLTHLEIGGFENRMGSSGTQSVAEVLNSNSTLIELVISYEDSMSPEALCCIFKSLEKSKSLQVLDLSFCDGVRGDVFPSIMDLLQVNHWLKTINLTETPLEREGLEAAVRAQLERNAQKHVTVMRELPVTHPTSARIFLCGHAFSGKTTLGRSMVRSFATDVCTKMVRPLLELIEVRKPSGCFTDPNEWATRTHGIEIKVLVDDGKHKISIWDLAGQEEYQVFHDFMIPDLSTQGSPCCFLLLCNPFERESGQQKQFEVIKQELSYWVRFISSNTRRSMTCQPQVAVVLTHCDKPIVGKEVVKKHVEMLKNDFQNYLNMSLNPYFVNAHSSREVKTLAEDVRSTCIKILGLLPHVYEACVHMRYALSQWNKKHPDQPMITKQSFNDHFFSDELGVLWRRRGC</sequence>
<name>A0ACC2ARY9_DIPCM</name>
<protein>
    <submittedName>
        <fullName evidence="1">Uncharacterized protein</fullName>
    </submittedName>
</protein>
<proteinExistence type="predicted"/>
<accession>A0ACC2ARY9</accession>
<gene>
    <name evidence="1" type="ORF">O6H91_20G074300</name>
</gene>